<evidence type="ECO:0000313" key="3">
    <source>
        <dbReference type="Proteomes" id="UP000800097"/>
    </source>
</evidence>
<reference evidence="2" key="1">
    <citation type="journal article" date="2020" name="Stud. Mycol.">
        <title>101 Dothideomycetes genomes: a test case for predicting lifestyles and emergence of pathogens.</title>
        <authorList>
            <person name="Haridas S."/>
            <person name="Albert R."/>
            <person name="Binder M."/>
            <person name="Bloem J."/>
            <person name="Labutti K."/>
            <person name="Salamov A."/>
            <person name="Andreopoulos B."/>
            <person name="Baker S."/>
            <person name="Barry K."/>
            <person name="Bills G."/>
            <person name="Bluhm B."/>
            <person name="Cannon C."/>
            <person name="Castanera R."/>
            <person name="Culley D."/>
            <person name="Daum C."/>
            <person name="Ezra D."/>
            <person name="Gonzalez J."/>
            <person name="Henrissat B."/>
            <person name="Kuo A."/>
            <person name="Liang C."/>
            <person name="Lipzen A."/>
            <person name="Lutzoni F."/>
            <person name="Magnuson J."/>
            <person name="Mondo S."/>
            <person name="Nolan M."/>
            <person name="Ohm R."/>
            <person name="Pangilinan J."/>
            <person name="Park H.-J."/>
            <person name="Ramirez L."/>
            <person name="Alfaro M."/>
            <person name="Sun H."/>
            <person name="Tritt A."/>
            <person name="Yoshinaga Y."/>
            <person name="Zwiers L.-H."/>
            <person name="Turgeon B."/>
            <person name="Goodwin S."/>
            <person name="Spatafora J."/>
            <person name="Crous P."/>
            <person name="Grigoriev I."/>
        </authorList>
    </citation>
    <scope>NUCLEOTIDE SEQUENCE</scope>
    <source>
        <strain evidence="2">CBS 379.55</strain>
    </source>
</reference>
<feature type="region of interest" description="Disordered" evidence="1">
    <location>
        <begin position="323"/>
        <end position="343"/>
    </location>
</feature>
<dbReference type="Gene3D" id="3.30.1330.40">
    <property type="entry name" value="RutC-like"/>
    <property type="match status" value="2"/>
</dbReference>
<feature type="compositionally biased region" description="Pro residues" evidence="1">
    <location>
        <begin position="413"/>
        <end position="425"/>
    </location>
</feature>
<dbReference type="EMBL" id="ML986484">
    <property type="protein sequence ID" value="KAF2280850.1"/>
    <property type="molecule type" value="Genomic_DNA"/>
</dbReference>
<feature type="compositionally biased region" description="Acidic residues" evidence="1">
    <location>
        <begin position="323"/>
        <end position="333"/>
    </location>
</feature>
<feature type="region of interest" description="Disordered" evidence="1">
    <location>
        <begin position="218"/>
        <end position="264"/>
    </location>
</feature>
<name>A0A6A6JW57_WESOR</name>
<gene>
    <name evidence="2" type="ORF">EI97DRAFT_428947</name>
</gene>
<feature type="region of interest" description="Disordered" evidence="1">
    <location>
        <begin position="358"/>
        <end position="391"/>
    </location>
</feature>
<proteinExistence type="predicted"/>
<dbReference type="GO" id="GO:0017183">
    <property type="term" value="P:protein histidyl modification to diphthamide"/>
    <property type="evidence" value="ECO:0007669"/>
    <property type="project" value="TreeGrafter"/>
</dbReference>
<dbReference type="SUPFAM" id="SSF55298">
    <property type="entry name" value="YjgF-like"/>
    <property type="match status" value="1"/>
</dbReference>
<protein>
    <submittedName>
        <fullName evidence="2">Uncharacterized protein</fullName>
    </submittedName>
</protein>
<feature type="compositionally biased region" description="Basic and acidic residues" evidence="1">
    <location>
        <begin position="1"/>
        <end position="11"/>
    </location>
</feature>
<feature type="region of interest" description="Disordered" evidence="1">
    <location>
        <begin position="1"/>
        <end position="20"/>
    </location>
</feature>
<dbReference type="GeneID" id="54550505"/>
<feature type="compositionally biased region" description="Basic and acidic residues" evidence="1">
    <location>
        <begin position="334"/>
        <end position="343"/>
    </location>
</feature>
<dbReference type="PANTHER" id="PTHR12196">
    <property type="entry name" value="DOMAIN OF UNKNOWN FUNCTION 71 DUF71 -CONTAINING PROTEIN"/>
    <property type="match status" value="1"/>
</dbReference>
<dbReference type="Pfam" id="PF01042">
    <property type="entry name" value="Ribonuc_L-PSP"/>
    <property type="match status" value="1"/>
</dbReference>
<dbReference type="OrthoDB" id="686384at2759"/>
<evidence type="ECO:0000256" key="1">
    <source>
        <dbReference type="SAM" id="MobiDB-lite"/>
    </source>
</evidence>
<accession>A0A6A6JW57</accession>
<feature type="region of interest" description="Disordered" evidence="1">
    <location>
        <begin position="44"/>
        <end position="68"/>
    </location>
</feature>
<feature type="compositionally biased region" description="Polar residues" evidence="1">
    <location>
        <begin position="50"/>
        <end position="68"/>
    </location>
</feature>
<evidence type="ECO:0000313" key="2">
    <source>
        <dbReference type="EMBL" id="KAF2280850.1"/>
    </source>
</evidence>
<dbReference type="InterPro" id="IPR035959">
    <property type="entry name" value="RutC-like_sf"/>
</dbReference>
<dbReference type="RefSeq" id="XP_033658387.1">
    <property type="nucleotide sequence ID" value="XM_033797330.1"/>
</dbReference>
<dbReference type="GO" id="GO:0017178">
    <property type="term" value="F:diphthine-ammonia ligase activity"/>
    <property type="evidence" value="ECO:0007669"/>
    <property type="project" value="TreeGrafter"/>
</dbReference>
<dbReference type="Proteomes" id="UP000800097">
    <property type="component" value="Unassembled WGS sequence"/>
</dbReference>
<dbReference type="InterPro" id="IPR006175">
    <property type="entry name" value="YjgF/YER057c/UK114"/>
</dbReference>
<feature type="compositionally biased region" description="Acidic residues" evidence="1">
    <location>
        <begin position="375"/>
        <end position="384"/>
    </location>
</feature>
<dbReference type="InterPro" id="IPR030662">
    <property type="entry name" value="DPH6/MJ0570"/>
</dbReference>
<feature type="region of interest" description="Disordered" evidence="1">
    <location>
        <begin position="413"/>
        <end position="439"/>
    </location>
</feature>
<dbReference type="PANTHER" id="PTHR12196:SF2">
    <property type="entry name" value="DIPHTHINE--AMMONIA LIGASE"/>
    <property type="match status" value="1"/>
</dbReference>
<dbReference type="AlphaFoldDB" id="A0A6A6JW57"/>
<sequence>MKEEENVDGEKGVGGGLEKLRRPELWDEEFKRVLGKVEALAARDADEQPRLSTPFTASPIRPSSTLPTNLTHSTISTLTLFNLASPPPPFTPLPITAQLTSILSTLSTLLSTHHLPPTSISHTTLLLRHMSDFAAANRIYSPAFDFVNPPSRVTVACGERMPEGVDVMMSVVAERTVGNGVRGRGRGRKGLHVQSRSYWAPANIGPYSQGIGVLLPQASSPAEDDADDGGSWTAEVETSAEEEDERRGREEEQEEEEPQDEPQIHLVYPAGQIPLVPSSMTLLTGPSFTAQVALSLQHLWRVGRAMEVRWWVVGVAYLSHCPEEEEKEEGGGEEEGKGKEEVTRRVRIAAETWRAIHEEFLPKTSQEGEASNSDSDSDSDDAIDPWDLQNRFHGTLPASHAAASDITFRAPIPDPSVLLPPPSPSPSSLDGKTGPARKRCIPPLVVPQVRSLPRDAPIEWWSLGLASPSTTAAEGFKLRFHAGEETDGGEEVHVTEVMGTPTRFFTLRIPFPVMATPESTRQRIVRALSSLAPSSSGGERNDGVSGRVEWEHCMLFAGPELWSEWSGVVAGCHWVPCERVWIHQDGDGTEEVAGVVLGRVSVY</sequence>
<keyword evidence="3" id="KW-1185">Reference proteome</keyword>
<feature type="compositionally biased region" description="Acidic residues" evidence="1">
    <location>
        <begin position="251"/>
        <end position="260"/>
    </location>
</feature>
<organism evidence="2 3">
    <name type="scientific">Westerdykella ornata</name>
    <dbReference type="NCBI Taxonomy" id="318751"/>
    <lineage>
        <taxon>Eukaryota</taxon>
        <taxon>Fungi</taxon>
        <taxon>Dikarya</taxon>
        <taxon>Ascomycota</taxon>
        <taxon>Pezizomycotina</taxon>
        <taxon>Dothideomycetes</taxon>
        <taxon>Pleosporomycetidae</taxon>
        <taxon>Pleosporales</taxon>
        <taxon>Sporormiaceae</taxon>
        <taxon>Westerdykella</taxon>
    </lineage>
</organism>